<comment type="caution">
    <text evidence="2">The sequence shown here is derived from an EMBL/GenBank/DDBJ whole genome shotgun (WGS) entry which is preliminary data.</text>
</comment>
<organism evidence="2 3">
    <name type="scientific">Marinibaculum pumilum</name>
    <dbReference type="NCBI Taxonomy" id="1766165"/>
    <lineage>
        <taxon>Bacteria</taxon>
        <taxon>Pseudomonadati</taxon>
        <taxon>Pseudomonadota</taxon>
        <taxon>Alphaproteobacteria</taxon>
        <taxon>Rhodospirillales</taxon>
        <taxon>Rhodospirillaceae</taxon>
        <taxon>Marinibaculum</taxon>
    </lineage>
</organism>
<dbReference type="PANTHER" id="PTHR43081:SF1">
    <property type="entry name" value="ADENYLATE CYCLASE, TERMINAL-DIFFERENTIATION SPECIFIC"/>
    <property type="match status" value="1"/>
</dbReference>
<dbReference type="Proteomes" id="UP001595528">
    <property type="component" value="Unassembled WGS sequence"/>
</dbReference>
<proteinExistence type="predicted"/>
<dbReference type="RefSeq" id="WP_379900715.1">
    <property type="nucleotide sequence ID" value="NZ_JBHRTR010000027.1"/>
</dbReference>
<dbReference type="PROSITE" id="PS50125">
    <property type="entry name" value="GUANYLATE_CYCLASE_2"/>
    <property type="match status" value="1"/>
</dbReference>
<dbReference type="Pfam" id="PF13185">
    <property type="entry name" value="GAF_2"/>
    <property type="match status" value="1"/>
</dbReference>
<evidence type="ECO:0000313" key="3">
    <source>
        <dbReference type="Proteomes" id="UP001595528"/>
    </source>
</evidence>
<dbReference type="InterPro" id="IPR050697">
    <property type="entry name" value="Adenylyl/Guanylyl_Cyclase_3/4"/>
</dbReference>
<dbReference type="Gene3D" id="1.10.3210.10">
    <property type="entry name" value="Hypothetical protein af1432"/>
    <property type="match status" value="1"/>
</dbReference>
<dbReference type="Gene3D" id="3.30.70.1230">
    <property type="entry name" value="Nucleotide cyclase"/>
    <property type="match status" value="1"/>
</dbReference>
<dbReference type="InterPro" id="IPR001054">
    <property type="entry name" value="A/G_cyclase"/>
</dbReference>
<keyword evidence="3" id="KW-1185">Reference proteome</keyword>
<dbReference type="Pfam" id="PF00211">
    <property type="entry name" value="Guanylate_cyc"/>
    <property type="match status" value="1"/>
</dbReference>
<protein>
    <submittedName>
        <fullName evidence="2">Adenylate/guanylate cyclase domain-containing protein</fullName>
    </submittedName>
</protein>
<name>A0ABV7L044_9PROT</name>
<accession>A0ABV7L044</accession>
<evidence type="ECO:0000259" key="1">
    <source>
        <dbReference type="PROSITE" id="PS50125"/>
    </source>
</evidence>
<dbReference type="InterPro" id="IPR003018">
    <property type="entry name" value="GAF"/>
</dbReference>
<sequence length="693" mass="75086">MTDGGGLALPAEETVSLRREMAENQRIIDELNARLGRKTEEVRIIQQIAAELNATLELDAVLCMVLTAMDNVLGFRHCMVLLADEAGENLELAASHGYEDAAPGARVPVGQGTIGVVARRRRMLRIGSLRSKLSYLASVRRHVETQGQTWPGQSPRLPGLADADSQIAIPLVVKDRLVGVFMVESTEPNAFDELDELLLSIVGNQVANAIDNARLHRSVIERSQALDRANAALSGLNATLESRVAERTRALEEALGHVRDEQGRSAAMLRRMAPPEVIPLMLEGGLVPGRLDATILFTDLENFTGYAADMEPDEVFSLLNEYFSWAGEIVQRYRGYVNKINGDGMMAVFGVPFGSPTHRSDAAMAALTMQCELRERFPFHMRIGLNSGRITAGMLGPASKSLYDVLGPAANLASRMEAVCPVDGIALPASAAEPLRPWFEIAALGDLEVRGLGRMACATLDGLRPLAADRRRIAPDSRFATAFADVIEQVERIAAERIDMVDLTSIQARDAAFLHNEAVASFALALHRSLAAAGAAEAAAIGEEELVLAALLHDVGKHAIDPRRLNDKALSAEARAGLREELRDRTLEALDRLSLGRLAPVLASLYAFEACRGATGTYEPAVEILAAADIYDALTAPKLYDGAPWRITGALEELLRLPWCSGTQRPVFAAFVDLMKPAQAKLAIRPRSRILLQ</sequence>
<dbReference type="SUPFAM" id="SSF109604">
    <property type="entry name" value="HD-domain/PDEase-like"/>
    <property type="match status" value="1"/>
</dbReference>
<evidence type="ECO:0000313" key="2">
    <source>
        <dbReference type="EMBL" id="MFC3228010.1"/>
    </source>
</evidence>
<dbReference type="SMART" id="SM00044">
    <property type="entry name" value="CYCc"/>
    <property type="match status" value="1"/>
</dbReference>
<dbReference type="Gene3D" id="3.30.450.40">
    <property type="match status" value="1"/>
</dbReference>
<dbReference type="SUPFAM" id="SSF55073">
    <property type="entry name" value="Nucleotide cyclase"/>
    <property type="match status" value="1"/>
</dbReference>
<dbReference type="InterPro" id="IPR029787">
    <property type="entry name" value="Nucleotide_cyclase"/>
</dbReference>
<gene>
    <name evidence="2" type="ORF">ACFOGJ_12255</name>
</gene>
<reference evidence="3" key="1">
    <citation type="journal article" date="2019" name="Int. J. Syst. Evol. Microbiol.">
        <title>The Global Catalogue of Microorganisms (GCM) 10K type strain sequencing project: providing services to taxonomists for standard genome sequencing and annotation.</title>
        <authorList>
            <consortium name="The Broad Institute Genomics Platform"/>
            <consortium name="The Broad Institute Genome Sequencing Center for Infectious Disease"/>
            <person name="Wu L."/>
            <person name="Ma J."/>
        </authorList>
    </citation>
    <scope>NUCLEOTIDE SEQUENCE [LARGE SCALE GENOMIC DNA]</scope>
    <source>
        <strain evidence="3">KCTC 42964</strain>
    </source>
</reference>
<dbReference type="SUPFAM" id="SSF55781">
    <property type="entry name" value="GAF domain-like"/>
    <property type="match status" value="1"/>
</dbReference>
<dbReference type="EMBL" id="JBHRTR010000027">
    <property type="protein sequence ID" value="MFC3228010.1"/>
    <property type="molecule type" value="Genomic_DNA"/>
</dbReference>
<dbReference type="SMART" id="SM00065">
    <property type="entry name" value="GAF"/>
    <property type="match status" value="1"/>
</dbReference>
<dbReference type="CDD" id="cd07302">
    <property type="entry name" value="CHD"/>
    <property type="match status" value="1"/>
</dbReference>
<feature type="domain" description="Guanylate cyclase" evidence="1">
    <location>
        <begin position="294"/>
        <end position="417"/>
    </location>
</feature>
<dbReference type="PANTHER" id="PTHR43081">
    <property type="entry name" value="ADENYLATE CYCLASE, TERMINAL-DIFFERENTIATION SPECIFIC-RELATED"/>
    <property type="match status" value="1"/>
</dbReference>
<dbReference type="InterPro" id="IPR029016">
    <property type="entry name" value="GAF-like_dom_sf"/>
</dbReference>